<evidence type="ECO:0000313" key="1">
    <source>
        <dbReference type="EMBL" id="GAA5152171.1"/>
    </source>
</evidence>
<name>A0ABP9PX46_9ACTN</name>
<evidence type="ECO:0000313" key="2">
    <source>
        <dbReference type="Proteomes" id="UP001500221"/>
    </source>
</evidence>
<organism evidence="1 2">
    <name type="scientific">Nocardioides marinquilinus</name>
    <dbReference type="NCBI Taxonomy" id="1210400"/>
    <lineage>
        <taxon>Bacteria</taxon>
        <taxon>Bacillati</taxon>
        <taxon>Actinomycetota</taxon>
        <taxon>Actinomycetes</taxon>
        <taxon>Propionibacteriales</taxon>
        <taxon>Nocardioidaceae</taxon>
        <taxon>Nocardioides</taxon>
    </lineage>
</organism>
<protein>
    <submittedName>
        <fullName evidence="1">Uncharacterized protein</fullName>
    </submittedName>
</protein>
<dbReference type="EMBL" id="BAABKG010000004">
    <property type="protein sequence ID" value="GAA5152171.1"/>
    <property type="molecule type" value="Genomic_DNA"/>
</dbReference>
<gene>
    <name evidence="1" type="ORF">GCM10023340_32060</name>
</gene>
<dbReference type="InterPro" id="IPR025447">
    <property type="entry name" value="DUF4192"/>
</dbReference>
<comment type="caution">
    <text evidence="1">The sequence shown here is derived from an EMBL/GenBank/DDBJ whole genome shotgun (WGS) entry which is preliminary data.</text>
</comment>
<keyword evidence="2" id="KW-1185">Reference proteome</keyword>
<dbReference type="Proteomes" id="UP001500221">
    <property type="component" value="Unassembled WGS sequence"/>
</dbReference>
<accession>A0ABP9PX46</accession>
<sequence>MQQFHRDGVRLSDTDTARLLVTVESITIRDQLWLDMNRSNASSHVALWTDLTKRAPDDVRAAPASLLGFASWLSGHGALAWCRVGRPGATQERRRDVLRGGSNRALGHRLQAW</sequence>
<reference evidence="2" key="1">
    <citation type="journal article" date="2019" name="Int. J. Syst. Evol. Microbiol.">
        <title>The Global Catalogue of Microorganisms (GCM) 10K type strain sequencing project: providing services to taxonomists for standard genome sequencing and annotation.</title>
        <authorList>
            <consortium name="The Broad Institute Genomics Platform"/>
            <consortium name="The Broad Institute Genome Sequencing Center for Infectious Disease"/>
            <person name="Wu L."/>
            <person name="Ma J."/>
        </authorList>
    </citation>
    <scope>NUCLEOTIDE SEQUENCE [LARGE SCALE GENOMIC DNA]</scope>
    <source>
        <strain evidence="2">JCM 18459</strain>
    </source>
</reference>
<dbReference type="Pfam" id="PF13830">
    <property type="entry name" value="DUF4192"/>
    <property type="match status" value="1"/>
</dbReference>
<proteinExistence type="predicted"/>